<dbReference type="PROSITE" id="PS00903">
    <property type="entry name" value="CYT_DCMP_DEAMINASES_1"/>
    <property type="match status" value="1"/>
</dbReference>
<evidence type="ECO:0000259" key="5">
    <source>
        <dbReference type="PROSITE" id="PS51747"/>
    </source>
</evidence>
<protein>
    <submittedName>
        <fullName evidence="6">Deoxycytidylate deaminase</fullName>
    </submittedName>
</protein>
<feature type="domain" description="CMP/dCMP-type deaminase" evidence="5">
    <location>
        <begin position="379"/>
        <end position="472"/>
    </location>
</feature>
<dbReference type="Proteomes" id="UP000321567">
    <property type="component" value="Unassembled WGS sequence"/>
</dbReference>
<dbReference type="InterPro" id="IPR002125">
    <property type="entry name" value="CMP_dCMP_dom"/>
</dbReference>
<dbReference type="PANTHER" id="PTHR11086">
    <property type="entry name" value="DEOXYCYTIDYLATE DEAMINASE-RELATED"/>
    <property type="match status" value="1"/>
</dbReference>
<dbReference type="Pfam" id="PF00383">
    <property type="entry name" value="dCMP_cyt_deam_1"/>
    <property type="match status" value="1"/>
</dbReference>
<keyword evidence="2" id="KW-0479">Metal-binding</keyword>
<evidence type="ECO:0000256" key="4">
    <source>
        <dbReference type="ARBA" id="ARBA00022833"/>
    </source>
</evidence>
<evidence type="ECO:0000313" key="6">
    <source>
        <dbReference type="EMBL" id="GEO80622.1"/>
    </source>
</evidence>
<comment type="caution">
    <text evidence="6">The sequence shown here is derived from an EMBL/GenBank/DDBJ whole genome shotgun (WGS) entry which is preliminary data.</text>
</comment>
<keyword evidence="3" id="KW-0378">Hydrolase</keyword>
<dbReference type="Gene3D" id="3.40.140.10">
    <property type="entry name" value="Cytidine Deaminase, domain 2"/>
    <property type="match status" value="1"/>
</dbReference>
<reference evidence="6 7" key="1">
    <citation type="submission" date="2019-07" db="EMBL/GenBank/DDBJ databases">
        <title>Whole genome shotgun sequence of Rhodospirillum oryzae NBRC 107573.</title>
        <authorList>
            <person name="Hosoyama A."/>
            <person name="Uohara A."/>
            <person name="Ohji S."/>
            <person name="Ichikawa N."/>
        </authorList>
    </citation>
    <scope>NUCLEOTIDE SEQUENCE [LARGE SCALE GENOMIC DNA]</scope>
    <source>
        <strain evidence="6 7">NBRC 107573</strain>
    </source>
</reference>
<proteinExistence type="inferred from homology"/>
<dbReference type="SUPFAM" id="SSF53927">
    <property type="entry name" value="Cytidine deaminase-like"/>
    <property type="match status" value="1"/>
</dbReference>
<dbReference type="PROSITE" id="PS51747">
    <property type="entry name" value="CYT_DCMP_DEAMINASES_2"/>
    <property type="match status" value="1"/>
</dbReference>
<dbReference type="GO" id="GO:0004132">
    <property type="term" value="F:dCMP deaminase activity"/>
    <property type="evidence" value="ECO:0007669"/>
    <property type="project" value="TreeGrafter"/>
</dbReference>
<evidence type="ECO:0000256" key="2">
    <source>
        <dbReference type="ARBA" id="ARBA00022723"/>
    </source>
</evidence>
<keyword evidence="4" id="KW-0862">Zinc</keyword>
<dbReference type="GO" id="GO:0008270">
    <property type="term" value="F:zinc ion binding"/>
    <property type="evidence" value="ECO:0007669"/>
    <property type="project" value="InterPro"/>
</dbReference>
<comment type="similarity">
    <text evidence="1">Belongs to the cytidine and deoxycytidylate deaminase family.</text>
</comment>
<dbReference type="InterPro" id="IPR015517">
    <property type="entry name" value="dCMP_deaminase-rel"/>
</dbReference>
<dbReference type="AlphaFoldDB" id="A0A512H575"/>
<name>A0A512H575_9PROT</name>
<dbReference type="InterPro" id="IPR027417">
    <property type="entry name" value="P-loop_NTPase"/>
</dbReference>
<dbReference type="NCBIfam" id="NF041025">
    <property type="entry name" value="antiphage_deaminase"/>
    <property type="match status" value="1"/>
</dbReference>
<dbReference type="EMBL" id="BJZO01000013">
    <property type="protein sequence ID" value="GEO80622.1"/>
    <property type="molecule type" value="Genomic_DNA"/>
</dbReference>
<evidence type="ECO:0000256" key="3">
    <source>
        <dbReference type="ARBA" id="ARBA00022801"/>
    </source>
</evidence>
<accession>A0A512H575</accession>
<dbReference type="OrthoDB" id="9788517at2"/>
<dbReference type="GO" id="GO:0005737">
    <property type="term" value="C:cytoplasm"/>
    <property type="evidence" value="ECO:0007669"/>
    <property type="project" value="TreeGrafter"/>
</dbReference>
<organism evidence="6 7">
    <name type="scientific">Pararhodospirillum oryzae</name>
    <dbReference type="NCBI Taxonomy" id="478448"/>
    <lineage>
        <taxon>Bacteria</taxon>
        <taxon>Pseudomonadati</taxon>
        <taxon>Pseudomonadota</taxon>
        <taxon>Alphaproteobacteria</taxon>
        <taxon>Rhodospirillales</taxon>
        <taxon>Rhodospirillaceae</taxon>
        <taxon>Pararhodospirillum</taxon>
    </lineage>
</organism>
<keyword evidence="7" id="KW-1185">Reference proteome</keyword>
<dbReference type="InterPro" id="IPR016192">
    <property type="entry name" value="APOBEC/CMP_deaminase_Zn-bd"/>
</dbReference>
<dbReference type="RefSeq" id="WP_147162676.1">
    <property type="nucleotide sequence ID" value="NZ_BJZO01000013.1"/>
</dbReference>
<gene>
    <name evidence="6" type="ORF">ROR02_07530</name>
</gene>
<evidence type="ECO:0000256" key="1">
    <source>
        <dbReference type="ARBA" id="ARBA00006576"/>
    </source>
</evidence>
<dbReference type="PANTHER" id="PTHR11086:SF18">
    <property type="entry name" value="DEOXYCYTIDYLATE DEAMINASE"/>
    <property type="match status" value="1"/>
</dbReference>
<evidence type="ECO:0000313" key="7">
    <source>
        <dbReference type="Proteomes" id="UP000321567"/>
    </source>
</evidence>
<dbReference type="InterPro" id="IPR016193">
    <property type="entry name" value="Cytidine_deaminase-like"/>
</dbReference>
<sequence>MAASKALAMPRTFGAPAPLSPGYQEIVIGLVYYAGATGSTFCDDVRTLLADHGYPASDVIKVSALIAERAPEGTVPPLKTEGRARGRHRLKRVFALQDQGDALRQGNPAVLAALAIERIRLLRGGPPTPDGRRAFIIDSLKHRDEVELLRLVYGSNFRLIAIHCSRVHRKERLLREKFRSAKREDVERFLDRDEQDRTRDWGQEVNKVFYQADYFIDNNHPQEGVKYLPDLKRFMHLCVGGAMARPTVEETGMYHAQASALRSACLSRQVGAAILSPEGRLLALGTNDVPKSGGGLYHDGDSPDHRCFRWAEWCACPDDPRWTTLYDESPVGTPHCHNSRRKHELRRTIGDWLADRLAPVLGERVAREIGSGGGGLFVSKEKARIEALVREILHDPALLRDMPGIQDLIEYSRSIHAEMDALMSALRSGLSTVGATLYCTTYPCHHCARHIVAAGIGTVYYMEPFIKSLALELHHDALVHDAEEVPGKVSILPFTGVGPRLYGELFLKEGEWKTETGRFQPPRGAGLRRTIQLDSLDAVEQRAARLARPASGGAVQRIPGRKPSA</sequence>
<dbReference type="Gene3D" id="3.40.50.300">
    <property type="entry name" value="P-loop containing nucleotide triphosphate hydrolases"/>
    <property type="match status" value="1"/>
</dbReference>